<sequence length="440" mass="49981">MATAASSSSFRFRDLPGEIRNKVYRIVLCSFRPPPTTVEPSSFFTPELAKHDIETSILRTWKETCLEAYDVMVKSNRFVKITSSRGHSLRGPLKGRAIRMIAIDEEIVDKFKGYVLGVHIGFKSPRKISITHDPGHDPHSLFEPVSAMILHSDMESFCDALNDVQLHDSGFVNKVRISITMAPVLDLVQGNNTSPTFASFFTKQTQETLLKPLMAKLYGYKSVEINGHVDDTLVIAVRQSLAEDRYSNPATVLADFAAEKDRYTRIFKDNNIQEACMGWQDTVYELDKLHQSDSWPNLVRCRGDESVSQIVPLYFLMQLNIAHIQIGNIQTFAFGSEMLAEGALISALRSTKEGFWKSGYKFRSSAQHLAKLRYRYALFMRLEGNPQNADRALKHIDAALRLQPGDAALMRERETILAWIQQLWNQIQQSLPMLRSFCCY</sequence>
<evidence type="ECO:0000313" key="2">
    <source>
        <dbReference type="Proteomes" id="UP000293823"/>
    </source>
</evidence>
<dbReference type="AlphaFoldDB" id="A0A4Q4QN51"/>
<dbReference type="OrthoDB" id="5229512at2759"/>
<reference evidence="2" key="1">
    <citation type="journal article" date="2019" name="bioRxiv">
        <title>Genomics, evolutionary history and diagnostics of the Alternaria alternata species group including apple and Asian pear pathotypes.</title>
        <authorList>
            <person name="Armitage A.D."/>
            <person name="Cockerton H.M."/>
            <person name="Sreenivasaprasad S."/>
            <person name="Woodhall J.W."/>
            <person name="Lane C.R."/>
            <person name="Harrison R.J."/>
            <person name="Clarkson J.P."/>
        </authorList>
    </citation>
    <scope>NUCLEOTIDE SEQUENCE [LARGE SCALE GENOMIC DNA]</scope>
    <source>
        <strain evidence="2">RGR 97.0016</strain>
    </source>
</reference>
<gene>
    <name evidence="1" type="ORF">AA0113_g10765</name>
</gene>
<accession>A0A4Q4QN51</accession>
<organism evidence="1 2">
    <name type="scientific">Alternaria arborescens</name>
    <dbReference type="NCBI Taxonomy" id="156630"/>
    <lineage>
        <taxon>Eukaryota</taxon>
        <taxon>Fungi</taxon>
        <taxon>Dikarya</taxon>
        <taxon>Ascomycota</taxon>
        <taxon>Pezizomycotina</taxon>
        <taxon>Dothideomycetes</taxon>
        <taxon>Pleosporomycetidae</taxon>
        <taxon>Pleosporales</taxon>
        <taxon>Pleosporineae</taxon>
        <taxon>Pleosporaceae</taxon>
        <taxon>Alternaria</taxon>
        <taxon>Alternaria sect. Alternaria</taxon>
    </lineage>
</organism>
<evidence type="ECO:0000313" key="1">
    <source>
        <dbReference type="EMBL" id="RYO44839.1"/>
    </source>
</evidence>
<protein>
    <submittedName>
        <fullName evidence="1">Uncharacterized protein</fullName>
    </submittedName>
</protein>
<proteinExistence type="predicted"/>
<comment type="caution">
    <text evidence="1">The sequence shown here is derived from an EMBL/GenBank/DDBJ whole genome shotgun (WGS) entry which is preliminary data.</text>
</comment>
<dbReference type="Proteomes" id="UP000293823">
    <property type="component" value="Unassembled WGS sequence"/>
</dbReference>
<keyword evidence="2" id="KW-1185">Reference proteome</keyword>
<dbReference type="EMBL" id="PEJP01000057">
    <property type="protein sequence ID" value="RYO44839.1"/>
    <property type="molecule type" value="Genomic_DNA"/>
</dbReference>
<name>A0A4Q4QN51_9PLEO</name>